<evidence type="ECO:0000256" key="3">
    <source>
        <dbReference type="SAM" id="MobiDB-lite"/>
    </source>
</evidence>
<feature type="active site" evidence="2">
    <location>
        <position position="173"/>
    </location>
</feature>
<evidence type="ECO:0000259" key="4">
    <source>
        <dbReference type="Pfam" id="PF03446"/>
    </source>
</evidence>
<dbReference type="InterPro" id="IPR013328">
    <property type="entry name" value="6PGD_dom2"/>
</dbReference>
<feature type="domain" description="Phosphogluconate dehydrogenase NAD-binding putative C-terminal" evidence="5">
    <location>
        <begin position="194"/>
        <end position="264"/>
    </location>
</feature>
<protein>
    <submittedName>
        <fullName evidence="6">3-hydroxyisobutyrate dehydrogenase-like beta-hydroxyacid dehydrogenase</fullName>
    </submittedName>
</protein>
<accession>A0A846M6G2</accession>
<dbReference type="SUPFAM" id="SSF51735">
    <property type="entry name" value="NAD(P)-binding Rossmann-fold domains"/>
    <property type="match status" value="1"/>
</dbReference>
<proteinExistence type="predicted"/>
<dbReference type="EMBL" id="JAASQR010000002">
    <property type="protein sequence ID" value="NIJ16231.1"/>
    <property type="molecule type" value="Genomic_DNA"/>
</dbReference>
<dbReference type="PIRSF" id="PIRSF000103">
    <property type="entry name" value="HIBADH"/>
    <property type="match status" value="1"/>
</dbReference>
<dbReference type="InterPro" id="IPR015815">
    <property type="entry name" value="HIBADH-related"/>
</dbReference>
<reference evidence="6 7" key="1">
    <citation type="submission" date="2020-03" db="EMBL/GenBank/DDBJ databases">
        <title>Genomic Encyclopedia of Type Strains, Phase IV (KMG-IV): sequencing the most valuable type-strain genomes for metagenomic binning, comparative biology and taxonomic classification.</title>
        <authorList>
            <person name="Goeker M."/>
        </authorList>
    </citation>
    <scope>NUCLEOTIDE SEQUENCE [LARGE SCALE GENOMIC DNA]</scope>
    <source>
        <strain evidence="6 7">DSM 21299</strain>
    </source>
</reference>
<dbReference type="InterPro" id="IPR015814">
    <property type="entry name" value="Pgluconate_DH_NAD-bd_C"/>
</dbReference>
<dbReference type="InterPro" id="IPR006115">
    <property type="entry name" value="6PGDH_NADP-bd"/>
</dbReference>
<feature type="compositionally biased region" description="Basic and acidic residues" evidence="3">
    <location>
        <begin position="293"/>
        <end position="306"/>
    </location>
</feature>
<feature type="domain" description="6-phosphogluconate dehydrogenase NADP-binding" evidence="4">
    <location>
        <begin position="5"/>
        <end position="122"/>
    </location>
</feature>
<keyword evidence="1" id="KW-0560">Oxidoreductase</keyword>
<comment type="caution">
    <text evidence="6">The sequence shown here is derived from an EMBL/GenBank/DDBJ whole genome shotgun (WGS) entry which is preliminary data.</text>
</comment>
<dbReference type="AlphaFoldDB" id="A0A846M6G2"/>
<dbReference type="InterPro" id="IPR036291">
    <property type="entry name" value="NAD(P)-bd_dom_sf"/>
</dbReference>
<sequence length="306" mass="31792">MKQEVGLIGFGEAGFTLATTGNWGDSAFVFDIKATEADTRAAMLAAYARAGVQQAASLHILVGDAALLLSLVTADKALSVAQDAAASIVPGALFCDFNSIAPTTKQAAARAIEGAGGHYVDVAMMAPVAPPGVAVPLLLSGPQASRAQAHLAALGFTRTRIVGADVGRASSIKMIRSVMVKGIEALTAECMIAADAAGVLDELLSSLDASEKAQPWADRADYNLDRMMVHGLRRAAEMEEVVKTLDALGTGSMMTRGVVERQRAIGCLAATPPPKGLKEKLQHLSTASIQSDGRSHKNVDASREKI</sequence>
<evidence type="ECO:0000259" key="5">
    <source>
        <dbReference type="Pfam" id="PF09130"/>
    </source>
</evidence>
<evidence type="ECO:0000256" key="1">
    <source>
        <dbReference type="ARBA" id="ARBA00023002"/>
    </source>
</evidence>
<feature type="region of interest" description="Disordered" evidence="3">
    <location>
        <begin position="286"/>
        <end position="306"/>
    </location>
</feature>
<organism evidence="6 7">
    <name type="scientific">Sphingobium vermicomposti</name>
    <dbReference type="NCBI Taxonomy" id="529005"/>
    <lineage>
        <taxon>Bacteria</taxon>
        <taxon>Pseudomonadati</taxon>
        <taxon>Pseudomonadota</taxon>
        <taxon>Alphaproteobacteria</taxon>
        <taxon>Sphingomonadales</taxon>
        <taxon>Sphingomonadaceae</taxon>
        <taxon>Sphingobium</taxon>
    </lineage>
</organism>
<evidence type="ECO:0000313" key="7">
    <source>
        <dbReference type="Proteomes" id="UP000576821"/>
    </source>
</evidence>
<dbReference type="Pfam" id="PF03446">
    <property type="entry name" value="NAD_binding_2"/>
    <property type="match status" value="1"/>
</dbReference>
<gene>
    <name evidence="6" type="ORF">FHS54_001197</name>
</gene>
<name>A0A846M6G2_9SPHN</name>
<dbReference type="RefSeq" id="WP_167303569.1">
    <property type="nucleotide sequence ID" value="NZ_JAASQR010000002.1"/>
</dbReference>
<keyword evidence="7" id="KW-1185">Reference proteome</keyword>
<dbReference type="SUPFAM" id="SSF48179">
    <property type="entry name" value="6-phosphogluconate dehydrogenase C-terminal domain-like"/>
    <property type="match status" value="1"/>
</dbReference>
<dbReference type="Pfam" id="PF09130">
    <property type="entry name" value="DUF1932"/>
    <property type="match status" value="1"/>
</dbReference>
<dbReference type="Gene3D" id="1.10.1040.10">
    <property type="entry name" value="N-(1-d-carboxylethyl)-l-norvaline Dehydrogenase, domain 2"/>
    <property type="match status" value="1"/>
</dbReference>
<dbReference type="Proteomes" id="UP000576821">
    <property type="component" value="Unassembled WGS sequence"/>
</dbReference>
<dbReference type="InterPro" id="IPR008927">
    <property type="entry name" value="6-PGluconate_DH-like_C_sf"/>
</dbReference>
<dbReference type="GO" id="GO:0050661">
    <property type="term" value="F:NADP binding"/>
    <property type="evidence" value="ECO:0007669"/>
    <property type="project" value="InterPro"/>
</dbReference>
<dbReference type="Gene3D" id="3.40.50.720">
    <property type="entry name" value="NAD(P)-binding Rossmann-like Domain"/>
    <property type="match status" value="1"/>
</dbReference>
<evidence type="ECO:0000256" key="2">
    <source>
        <dbReference type="PIRSR" id="PIRSR000103-1"/>
    </source>
</evidence>
<evidence type="ECO:0000313" key="6">
    <source>
        <dbReference type="EMBL" id="NIJ16231.1"/>
    </source>
</evidence>
<dbReference type="GO" id="GO:0016491">
    <property type="term" value="F:oxidoreductase activity"/>
    <property type="evidence" value="ECO:0007669"/>
    <property type="project" value="UniProtKB-KW"/>
</dbReference>